<feature type="transmembrane region" description="Helical" evidence="1">
    <location>
        <begin position="130"/>
        <end position="152"/>
    </location>
</feature>
<feature type="transmembrane region" description="Helical" evidence="1">
    <location>
        <begin position="41"/>
        <end position="62"/>
    </location>
</feature>
<keyword evidence="1" id="KW-0812">Transmembrane</keyword>
<dbReference type="SUPFAM" id="SSF53474">
    <property type="entry name" value="alpha/beta-Hydrolases"/>
    <property type="match status" value="1"/>
</dbReference>
<feature type="transmembrane region" description="Helical" evidence="1">
    <location>
        <begin position="159"/>
        <end position="181"/>
    </location>
</feature>
<organism evidence="2 3">
    <name type="scientific">Bacillus salacetis</name>
    <dbReference type="NCBI Taxonomy" id="2315464"/>
    <lineage>
        <taxon>Bacteria</taxon>
        <taxon>Bacillati</taxon>
        <taxon>Bacillota</taxon>
        <taxon>Bacilli</taxon>
        <taxon>Bacillales</taxon>
        <taxon>Bacillaceae</taxon>
        <taxon>Bacillus</taxon>
    </lineage>
</organism>
<name>A0A3A1QLG2_9BACI</name>
<accession>A0A3A1QLG2</accession>
<dbReference type="GO" id="GO:0016787">
    <property type="term" value="F:hydrolase activity"/>
    <property type="evidence" value="ECO:0007669"/>
    <property type="project" value="UniProtKB-KW"/>
</dbReference>
<dbReference type="Gene3D" id="2.60.120.430">
    <property type="entry name" value="Galactose-binding lectin"/>
    <property type="match status" value="1"/>
</dbReference>
<feature type="transmembrane region" description="Helical" evidence="1">
    <location>
        <begin position="106"/>
        <end position="124"/>
    </location>
</feature>
<dbReference type="RefSeq" id="WP_119549711.1">
    <property type="nucleotide sequence ID" value="NZ_QXIR01000059.1"/>
</dbReference>
<dbReference type="AlphaFoldDB" id="A0A3A1QLG2"/>
<dbReference type="Pfam" id="PF07224">
    <property type="entry name" value="Chlorophyllase"/>
    <property type="match status" value="1"/>
</dbReference>
<dbReference type="PANTHER" id="PTHR33428">
    <property type="entry name" value="CHLOROPHYLLASE-2, CHLOROPLASTIC"/>
    <property type="match status" value="1"/>
</dbReference>
<evidence type="ECO:0000256" key="1">
    <source>
        <dbReference type="SAM" id="Phobius"/>
    </source>
</evidence>
<evidence type="ECO:0000313" key="3">
    <source>
        <dbReference type="Proteomes" id="UP000265801"/>
    </source>
</evidence>
<dbReference type="Proteomes" id="UP000265801">
    <property type="component" value="Unassembled WGS sequence"/>
</dbReference>
<dbReference type="EMBL" id="QXIR01000059">
    <property type="protein sequence ID" value="RIW27191.1"/>
    <property type="molecule type" value="Genomic_DNA"/>
</dbReference>
<sequence>MEPDKKYEQPVEIKNKKSYFHRMKKYFLKAWRRFESAAGRAWKGAAIGAFTVVFLFSVFFGVGLESGLGTVPDFIIVVLPLLLAALISPFIVYPAVKLVKKLNDRFLAIVISSAAILLILLSQVRSTYQIMPLSYILVGIGVASGGAVGFWWNSKRTKITSVAALVFGFLLAGGLAVWLVMPGIDRYVVSDFEPSSKTIQAEDPSKPGEFNVNTFTYGSGMDKRRHEFAEGVEYRTDTLNASRVSGGWNKYRTWFWGFDETEIPLNGTVWMPEGKGKFPLVLMVHGNHIMEEFSDEGYAYLGELLASRGYIAVSIDENFLNTSSWSGSLNNEISTRAWLLLKHLNQFEEFNQSKKTDMYQKVDFDNIALLGHSRGGQAAAVATEYNKLDKYPNNGSVTFHFDYKIKSVVAIAPTDYFTLGDKPVHMENVNYLLLQGSYDSDVSEFSGDRQYNGLQFTDGNGWMKSSLYIHRANHGQFNTVWNDDDTTLPMNLFINKKPLLDGEEQRQIAKTYVSAFLDATLKGKEEYKPIFKDYSYALHWLPDTIYINRYSDSSFQVLNDYENDYDLATGNDNEISFDGSRLSFWKEGELESREDDDRLNHGVYLKWNEGYSLSGLYEMDLKEEYLTNHNINSDHSLTFSAANMMDGDESSDFTIRLETSDGKSAEVTLSDMLPLAPALKVQHSKTWFYQKSRYGKVHEPVLQTFQIPLTNFTSQGIELGSVKKIEFVFDKTSKGYIFLDEIGIINTTD</sequence>
<feature type="transmembrane region" description="Helical" evidence="1">
    <location>
        <begin position="74"/>
        <end position="94"/>
    </location>
</feature>
<dbReference type="InterPro" id="IPR029058">
    <property type="entry name" value="AB_hydrolase_fold"/>
</dbReference>
<keyword evidence="1" id="KW-1133">Transmembrane helix</keyword>
<evidence type="ECO:0000313" key="2">
    <source>
        <dbReference type="EMBL" id="RIW27191.1"/>
    </source>
</evidence>
<dbReference type="InterPro" id="IPR017395">
    <property type="entry name" value="Chlorophyllase-like"/>
</dbReference>
<comment type="caution">
    <text evidence="2">The sequence shown here is derived from an EMBL/GenBank/DDBJ whole genome shotgun (WGS) entry which is preliminary data.</text>
</comment>
<dbReference type="PANTHER" id="PTHR33428:SF14">
    <property type="entry name" value="CARBOXYLESTERASE TYPE B DOMAIN-CONTAINING PROTEIN"/>
    <property type="match status" value="1"/>
</dbReference>
<dbReference type="Gene3D" id="3.40.50.1820">
    <property type="entry name" value="alpha/beta hydrolase"/>
    <property type="match status" value="1"/>
</dbReference>
<keyword evidence="2" id="KW-0378">Hydrolase</keyword>
<gene>
    <name evidence="2" type="ORF">D3H55_23270</name>
</gene>
<keyword evidence="1" id="KW-0472">Membrane</keyword>
<proteinExistence type="predicted"/>
<keyword evidence="3" id="KW-1185">Reference proteome</keyword>
<dbReference type="OrthoDB" id="9808543at2"/>
<reference evidence="2 3" key="1">
    <citation type="submission" date="2018-09" db="EMBL/GenBank/DDBJ databases">
        <title>Bacillus saliacetes sp. nov., isolated from Thai shrimp paste (Ka-pi).</title>
        <authorList>
            <person name="Daroonpunt R."/>
            <person name="Tanasupawat S."/>
            <person name="Yiamsombut S."/>
        </authorList>
    </citation>
    <scope>NUCLEOTIDE SEQUENCE [LARGE SCALE GENOMIC DNA]</scope>
    <source>
        <strain evidence="2 3">SKP7-4</strain>
    </source>
</reference>
<protein>
    <submittedName>
        <fullName evidence="2">Alpha/beta hydrolase</fullName>
    </submittedName>
</protein>